<feature type="transmembrane region" description="Helical" evidence="6">
    <location>
        <begin position="371"/>
        <end position="392"/>
    </location>
</feature>
<sequence>MKVPILSLFLLLWTVNASDVVRTVPSRNRRLTSSINNDDNNNNKARRASISSRWGPHHQTLGSSEIFSIRSSVLDIGRGGARKSKKAEGGKASVITSIFNLSNNVAGAGILTLAAGKASGTGWIPSILICATLAFCSSHTFILIAKACEMTGEKTFKGLWSKAFGPKTAWIVDSMVFTQCFFVSIIYTGLLGDIFSALLSKSSLPASLTSRTSIILMAASCVLWPLNNIRDLSSLGFTSILGLFAVLYTVFFIVVRSLDGTYALDPVGKFVAEGLIIPPSFEKSTLWNFDLNSLVLISNLGLAFIAHYNGPSYWQSLADATTERFTKVSMTSYAILASIYLAVMTRGYATFGDVCQGNILMNYSASDVLSTLGRLATGFSIIFGFPLISNGAREGLKNASSALGNTSISDPKNHVKLVTALLIVTTTLAISLSDIKLVAGLTGAVMGSSLVYICPTLIYTKIVEKLKGRDSAEYQVAKRNLLFIPFGLFIALMGVTMTLKNTVLAK</sequence>
<feature type="transmembrane region" description="Helical" evidence="6">
    <location>
        <begin position="481"/>
        <end position="499"/>
    </location>
</feature>
<feature type="transmembrane region" description="Helical" evidence="6">
    <location>
        <begin position="438"/>
        <end position="460"/>
    </location>
</feature>
<feature type="transmembrane region" description="Helical" evidence="6">
    <location>
        <begin position="169"/>
        <end position="188"/>
    </location>
</feature>
<keyword evidence="7" id="KW-0732">Signal</keyword>
<evidence type="ECO:0000256" key="4">
    <source>
        <dbReference type="ARBA" id="ARBA00023136"/>
    </source>
</evidence>
<proteinExistence type="predicted"/>
<keyword evidence="4 6" id="KW-0472">Membrane</keyword>
<name>A0AAD2G3T7_9STRA</name>
<feature type="transmembrane region" description="Helical" evidence="6">
    <location>
        <begin position="123"/>
        <end position="148"/>
    </location>
</feature>
<protein>
    <recommendedName>
        <fullName evidence="8">Amino acid transporter transmembrane domain-containing protein</fullName>
    </recommendedName>
</protein>
<dbReference type="AlphaFoldDB" id="A0AAD2G3T7"/>
<feature type="chain" id="PRO_5041976365" description="Amino acid transporter transmembrane domain-containing protein" evidence="7">
    <location>
        <begin position="18"/>
        <end position="506"/>
    </location>
</feature>
<keyword evidence="10" id="KW-1185">Reference proteome</keyword>
<dbReference type="EMBL" id="CAKOGP040002091">
    <property type="protein sequence ID" value="CAJ1961799.1"/>
    <property type="molecule type" value="Genomic_DNA"/>
</dbReference>
<feature type="region of interest" description="Disordered" evidence="5">
    <location>
        <begin position="31"/>
        <end position="55"/>
    </location>
</feature>
<comment type="caution">
    <text evidence="9">The sequence shown here is derived from an EMBL/GenBank/DDBJ whole genome shotgun (WGS) entry which is preliminary data.</text>
</comment>
<reference evidence="9" key="1">
    <citation type="submission" date="2023-08" db="EMBL/GenBank/DDBJ databases">
        <authorList>
            <person name="Audoor S."/>
            <person name="Bilcke G."/>
        </authorList>
    </citation>
    <scope>NUCLEOTIDE SEQUENCE</scope>
</reference>
<dbReference type="PANTHER" id="PTHR22950">
    <property type="entry name" value="AMINO ACID TRANSPORTER"/>
    <property type="match status" value="1"/>
</dbReference>
<dbReference type="Pfam" id="PF01490">
    <property type="entry name" value="Aa_trans"/>
    <property type="match status" value="1"/>
</dbReference>
<evidence type="ECO:0000259" key="8">
    <source>
        <dbReference type="Pfam" id="PF01490"/>
    </source>
</evidence>
<evidence type="ECO:0000313" key="9">
    <source>
        <dbReference type="EMBL" id="CAJ1961799.1"/>
    </source>
</evidence>
<evidence type="ECO:0000256" key="3">
    <source>
        <dbReference type="ARBA" id="ARBA00022989"/>
    </source>
</evidence>
<gene>
    <name evidence="9" type="ORF">CYCCA115_LOCUS19377</name>
</gene>
<keyword evidence="2 6" id="KW-0812">Transmembrane</keyword>
<feature type="transmembrane region" description="Helical" evidence="6">
    <location>
        <begin position="291"/>
        <end position="309"/>
    </location>
</feature>
<evidence type="ECO:0000256" key="6">
    <source>
        <dbReference type="SAM" id="Phobius"/>
    </source>
</evidence>
<evidence type="ECO:0000256" key="1">
    <source>
        <dbReference type="ARBA" id="ARBA00004141"/>
    </source>
</evidence>
<dbReference type="Proteomes" id="UP001295423">
    <property type="component" value="Unassembled WGS sequence"/>
</dbReference>
<feature type="transmembrane region" description="Helical" evidence="6">
    <location>
        <begin position="235"/>
        <end position="255"/>
    </location>
</feature>
<organism evidence="9 10">
    <name type="scientific">Cylindrotheca closterium</name>
    <dbReference type="NCBI Taxonomy" id="2856"/>
    <lineage>
        <taxon>Eukaryota</taxon>
        <taxon>Sar</taxon>
        <taxon>Stramenopiles</taxon>
        <taxon>Ochrophyta</taxon>
        <taxon>Bacillariophyta</taxon>
        <taxon>Bacillariophyceae</taxon>
        <taxon>Bacillariophycidae</taxon>
        <taxon>Bacillariales</taxon>
        <taxon>Bacillariaceae</taxon>
        <taxon>Cylindrotheca</taxon>
    </lineage>
</organism>
<feature type="signal peptide" evidence="7">
    <location>
        <begin position="1"/>
        <end position="17"/>
    </location>
</feature>
<accession>A0AAD2G3T7</accession>
<feature type="domain" description="Amino acid transporter transmembrane" evidence="8">
    <location>
        <begin position="91"/>
        <end position="498"/>
    </location>
</feature>
<feature type="transmembrane region" description="Helical" evidence="6">
    <location>
        <begin position="330"/>
        <end position="351"/>
    </location>
</feature>
<dbReference type="InterPro" id="IPR013057">
    <property type="entry name" value="AA_transpt_TM"/>
</dbReference>
<feature type="transmembrane region" description="Helical" evidence="6">
    <location>
        <begin position="413"/>
        <end position="432"/>
    </location>
</feature>
<comment type="subcellular location">
    <subcellularLocation>
        <location evidence="1">Membrane</location>
        <topology evidence="1">Multi-pass membrane protein</topology>
    </subcellularLocation>
</comment>
<evidence type="ECO:0000256" key="2">
    <source>
        <dbReference type="ARBA" id="ARBA00022692"/>
    </source>
</evidence>
<evidence type="ECO:0000256" key="5">
    <source>
        <dbReference type="SAM" id="MobiDB-lite"/>
    </source>
</evidence>
<dbReference type="GO" id="GO:0015179">
    <property type="term" value="F:L-amino acid transmembrane transporter activity"/>
    <property type="evidence" value="ECO:0007669"/>
    <property type="project" value="TreeGrafter"/>
</dbReference>
<feature type="transmembrane region" description="Helical" evidence="6">
    <location>
        <begin position="208"/>
        <end position="226"/>
    </location>
</feature>
<dbReference type="PANTHER" id="PTHR22950:SF652">
    <property type="entry name" value="TRANSMEMBRANE AMINO ACID TRANSPORTER FAMILY PROTEIN"/>
    <property type="match status" value="1"/>
</dbReference>
<evidence type="ECO:0000313" key="10">
    <source>
        <dbReference type="Proteomes" id="UP001295423"/>
    </source>
</evidence>
<evidence type="ECO:0000256" key="7">
    <source>
        <dbReference type="SAM" id="SignalP"/>
    </source>
</evidence>
<dbReference type="GO" id="GO:0016020">
    <property type="term" value="C:membrane"/>
    <property type="evidence" value="ECO:0007669"/>
    <property type="project" value="UniProtKB-SubCell"/>
</dbReference>
<keyword evidence="3 6" id="KW-1133">Transmembrane helix</keyword>